<keyword evidence="2" id="KW-1185">Reference proteome</keyword>
<reference evidence="1 2" key="1">
    <citation type="journal article" date="2017" name="Int. J. Syst. Evol. Microbiol.">
        <title>Arachidicoccus ginsenosidivorans sp. nov., with ginsenoside-converting activity isolated from ginseng cultivating soil.</title>
        <authorList>
            <person name="Siddiqi M.Z."/>
            <person name="Aslam Z."/>
            <person name="Im W.T."/>
        </authorList>
    </citation>
    <scope>NUCLEOTIDE SEQUENCE [LARGE SCALE GENOMIC DNA]</scope>
    <source>
        <strain evidence="1 2">Gsoil 809</strain>
    </source>
</reference>
<dbReference type="Proteomes" id="UP000321291">
    <property type="component" value="Chromosome"/>
</dbReference>
<name>A0A5B8VLA4_9BACT</name>
<dbReference type="EMBL" id="CP042434">
    <property type="protein sequence ID" value="QEC72307.1"/>
    <property type="molecule type" value="Genomic_DNA"/>
</dbReference>
<evidence type="ECO:0000313" key="2">
    <source>
        <dbReference type="Proteomes" id="UP000321291"/>
    </source>
</evidence>
<gene>
    <name evidence="1" type="ORF">FSB73_12115</name>
</gene>
<dbReference type="RefSeq" id="WP_146782428.1">
    <property type="nucleotide sequence ID" value="NZ_CP042434.1"/>
</dbReference>
<dbReference type="KEGG" id="agi:FSB73_12115"/>
<sequence>MSAVKSISTQFQNEPSVFALLVDNISRMSLSEQKLLWMNLNKKNISDLAKEIDSSTRSDNLPEDEVVALVKEARTNARKKKKG</sequence>
<dbReference type="AlphaFoldDB" id="A0A5B8VLA4"/>
<evidence type="ECO:0000313" key="1">
    <source>
        <dbReference type="EMBL" id="QEC72307.1"/>
    </source>
</evidence>
<accession>A0A5B8VLA4</accession>
<proteinExistence type="predicted"/>
<protein>
    <submittedName>
        <fullName evidence="1">Uncharacterized protein</fullName>
    </submittedName>
</protein>
<organism evidence="1 2">
    <name type="scientific">Arachidicoccus ginsenosidivorans</name>
    <dbReference type="NCBI Taxonomy" id="496057"/>
    <lineage>
        <taxon>Bacteria</taxon>
        <taxon>Pseudomonadati</taxon>
        <taxon>Bacteroidota</taxon>
        <taxon>Chitinophagia</taxon>
        <taxon>Chitinophagales</taxon>
        <taxon>Chitinophagaceae</taxon>
        <taxon>Arachidicoccus</taxon>
    </lineage>
</organism>